<evidence type="ECO:0000313" key="2">
    <source>
        <dbReference type="EMBL" id="MFC5994545.1"/>
    </source>
</evidence>
<feature type="chain" id="PRO_5046557408" description="Lipoprotein" evidence="1">
    <location>
        <begin position="22"/>
        <end position="181"/>
    </location>
</feature>
<reference evidence="3" key="1">
    <citation type="journal article" date="2019" name="Int. J. Syst. Evol. Microbiol.">
        <title>The Global Catalogue of Microorganisms (GCM) 10K type strain sequencing project: providing services to taxonomists for standard genome sequencing and annotation.</title>
        <authorList>
            <consortium name="The Broad Institute Genomics Platform"/>
            <consortium name="The Broad Institute Genome Sequencing Center for Infectious Disease"/>
            <person name="Wu L."/>
            <person name="Ma J."/>
        </authorList>
    </citation>
    <scope>NUCLEOTIDE SEQUENCE [LARGE SCALE GENOMIC DNA]</scope>
    <source>
        <strain evidence="3">CCM 8391</strain>
    </source>
</reference>
<comment type="caution">
    <text evidence="2">The sequence shown here is derived from an EMBL/GenBank/DDBJ whole genome shotgun (WGS) entry which is preliminary data.</text>
</comment>
<evidence type="ECO:0000313" key="3">
    <source>
        <dbReference type="Proteomes" id="UP001596302"/>
    </source>
</evidence>
<keyword evidence="1" id="KW-0732">Signal</keyword>
<organism evidence="2 3">
    <name type="scientific">Pseudonocardia hispaniensis</name>
    <dbReference type="NCBI Taxonomy" id="904933"/>
    <lineage>
        <taxon>Bacteria</taxon>
        <taxon>Bacillati</taxon>
        <taxon>Actinomycetota</taxon>
        <taxon>Actinomycetes</taxon>
        <taxon>Pseudonocardiales</taxon>
        <taxon>Pseudonocardiaceae</taxon>
        <taxon>Pseudonocardia</taxon>
    </lineage>
</organism>
<proteinExistence type="predicted"/>
<dbReference type="EMBL" id="JBHSQW010000023">
    <property type="protein sequence ID" value="MFC5994545.1"/>
    <property type="molecule type" value="Genomic_DNA"/>
</dbReference>
<evidence type="ECO:0000256" key="1">
    <source>
        <dbReference type="SAM" id="SignalP"/>
    </source>
</evidence>
<protein>
    <recommendedName>
        <fullName evidence="4">Lipoprotein</fullName>
    </recommendedName>
</protein>
<dbReference type="RefSeq" id="WP_379584569.1">
    <property type="nucleotide sequence ID" value="NZ_JBHSQW010000023.1"/>
</dbReference>
<sequence>MPSAPRPVRLALAACAALAVAGCSSLLPGSPATDPVAWVDRLCAATLPIAEVGSDGQNTDPAQVFEGWTTHMGEMRTAVATSLESLNSVGPSPIEGGDAAVEQLRTMIGALKDTLEVMQVHLQPGDSPDLSSLGTSLQSLDSLQNLQKLSESAQALGDNAALQAAAEQAPTCQKMRAQFGG</sequence>
<accession>A0ABW1J2A7</accession>
<name>A0ABW1J2A7_9PSEU</name>
<dbReference type="Proteomes" id="UP001596302">
    <property type="component" value="Unassembled WGS sequence"/>
</dbReference>
<feature type="signal peptide" evidence="1">
    <location>
        <begin position="1"/>
        <end position="21"/>
    </location>
</feature>
<dbReference type="PROSITE" id="PS51257">
    <property type="entry name" value="PROKAR_LIPOPROTEIN"/>
    <property type="match status" value="1"/>
</dbReference>
<gene>
    <name evidence="2" type="ORF">ACFQE5_10015</name>
</gene>
<keyword evidence="3" id="KW-1185">Reference proteome</keyword>
<evidence type="ECO:0008006" key="4">
    <source>
        <dbReference type="Google" id="ProtNLM"/>
    </source>
</evidence>